<dbReference type="InterPro" id="IPR001279">
    <property type="entry name" value="Metallo-B-lactamas"/>
</dbReference>
<evidence type="ECO:0000313" key="3">
    <source>
        <dbReference type="Proteomes" id="UP000078529"/>
    </source>
</evidence>
<sequence length="269" mass="29992">MSDLLRLTILGCGSSPGTPRITGDWGACDPSEPRNRRTRCAAMIERIAPNGRTVVVIDCGPDFREQMLREKVQRLDAVLVTHPHADHFHGIDDIRGFFLDTGRPIDLYADKATFVRLNEAFGYCFRTPDGSAYPPIVQHRTITALEAFSVHGPGGSIEFLPFDQEHGSITSLGFRIGPISYCSDVSHFSTSACHAIEGSTLLVIDALQYKRHPSHLSLDQALEWVRRLEVDTALLTHMHTPLDYQTLVRNLPSHVKPAYDGMRLEFALD</sequence>
<keyword evidence="3" id="KW-1185">Reference proteome</keyword>
<evidence type="ECO:0000313" key="2">
    <source>
        <dbReference type="EMBL" id="KTR08489.1"/>
    </source>
</evidence>
<dbReference type="InterPro" id="IPR036866">
    <property type="entry name" value="RibonucZ/Hydroxyglut_hydro"/>
</dbReference>
<dbReference type="SUPFAM" id="SSF56281">
    <property type="entry name" value="Metallo-hydrolase/oxidoreductase"/>
    <property type="match status" value="1"/>
</dbReference>
<organism evidence="2 3">
    <name type="scientific">Aureimonas ureilytica</name>
    <dbReference type="NCBI Taxonomy" id="401562"/>
    <lineage>
        <taxon>Bacteria</taxon>
        <taxon>Pseudomonadati</taxon>
        <taxon>Pseudomonadota</taxon>
        <taxon>Alphaproteobacteria</taxon>
        <taxon>Hyphomicrobiales</taxon>
        <taxon>Aurantimonadaceae</taxon>
        <taxon>Aureimonas</taxon>
    </lineage>
</organism>
<proteinExistence type="predicted"/>
<dbReference type="PANTHER" id="PTHR42663:SF6">
    <property type="entry name" value="HYDROLASE C777.06C-RELATED"/>
    <property type="match status" value="1"/>
</dbReference>
<dbReference type="EMBL" id="LDQA01000001">
    <property type="protein sequence ID" value="KTR08489.1"/>
    <property type="molecule type" value="Genomic_DNA"/>
</dbReference>
<dbReference type="Gene3D" id="3.60.15.10">
    <property type="entry name" value="Ribonuclease Z/Hydroxyacylglutathione hydrolase-like"/>
    <property type="match status" value="1"/>
</dbReference>
<dbReference type="PANTHER" id="PTHR42663">
    <property type="entry name" value="HYDROLASE C777.06C-RELATED-RELATED"/>
    <property type="match status" value="1"/>
</dbReference>
<dbReference type="CDD" id="cd16279">
    <property type="entry name" value="metallo-hydrolase-like_MBL-fold"/>
    <property type="match status" value="1"/>
</dbReference>
<dbReference type="RefSeq" id="WP_058598342.1">
    <property type="nucleotide sequence ID" value="NZ_LDQA01000001.1"/>
</dbReference>
<dbReference type="Proteomes" id="UP000078529">
    <property type="component" value="Unassembled WGS sequence"/>
</dbReference>
<name>A0A147DC61_9HYPH</name>
<reference evidence="2 3" key="1">
    <citation type="journal article" date="2016" name="Front. Microbiol.">
        <title>Genomic Resource of Rice Seed Associated Bacteria.</title>
        <authorList>
            <person name="Midha S."/>
            <person name="Bansal K."/>
            <person name="Sharma S."/>
            <person name="Kumar N."/>
            <person name="Patil P.P."/>
            <person name="Chaudhry V."/>
            <person name="Patil P.B."/>
        </authorList>
    </citation>
    <scope>NUCLEOTIDE SEQUENCE [LARGE SCALE GENOMIC DNA]</scope>
    <source>
        <strain evidence="2 3">NS365</strain>
    </source>
</reference>
<protein>
    <submittedName>
        <fullName evidence="2">PhnP</fullName>
    </submittedName>
</protein>
<comment type="caution">
    <text evidence="2">The sequence shown here is derived from an EMBL/GenBank/DDBJ whole genome shotgun (WGS) entry which is preliminary data.</text>
</comment>
<accession>A0A147DC61</accession>
<dbReference type="Pfam" id="PF12706">
    <property type="entry name" value="Lactamase_B_2"/>
    <property type="match status" value="1"/>
</dbReference>
<feature type="domain" description="Metallo-beta-lactamase" evidence="1">
    <location>
        <begin position="55"/>
        <end position="238"/>
    </location>
</feature>
<gene>
    <name evidence="2" type="ORF">NS365_00655</name>
</gene>
<dbReference type="PATRIC" id="fig|401562.4.peg.129"/>
<dbReference type="AlphaFoldDB" id="A0A147DC61"/>
<evidence type="ECO:0000259" key="1">
    <source>
        <dbReference type="Pfam" id="PF12706"/>
    </source>
</evidence>